<proteinExistence type="inferred from homology"/>
<dbReference type="SUPFAM" id="SSF52283">
    <property type="entry name" value="Formate/glycerate dehydrogenase catalytic domain-like"/>
    <property type="match status" value="1"/>
</dbReference>
<keyword evidence="3" id="KW-0520">NAD</keyword>
<organism evidence="7 8">
    <name type="scientific">Alienimonas chondri</name>
    <dbReference type="NCBI Taxonomy" id="2681879"/>
    <lineage>
        <taxon>Bacteria</taxon>
        <taxon>Pseudomonadati</taxon>
        <taxon>Planctomycetota</taxon>
        <taxon>Planctomycetia</taxon>
        <taxon>Planctomycetales</taxon>
        <taxon>Planctomycetaceae</taxon>
        <taxon>Alienimonas</taxon>
    </lineage>
</organism>
<dbReference type="PANTHER" id="PTHR43761">
    <property type="entry name" value="D-ISOMER SPECIFIC 2-HYDROXYACID DEHYDROGENASE FAMILY PROTEIN (AFU_ORTHOLOGUE AFUA_1G13630)"/>
    <property type="match status" value="1"/>
</dbReference>
<dbReference type="InterPro" id="IPR043322">
    <property type="entry name" value="CtBP"/>
</dbReference>
<sequence length="331" mass="35314">MSADRRVLITDVPWDDLSLERAELAKVGATLTRASANDEATLVREVAGASGLLTCWATVSAAVLEAGGAEDTALQIVARLGTGVDNIDLAAAERLGVPVTRLPDYCVGELADHTLALLLSIRRDVVGSVNAIRTGEWNPDRAAGLRRLEGNVLGLIGFGRTAAAVRERALGFGLTVLGENRSDDNRGTGCEMVSREELLERSDVVSLHVPLADHTARMVDADFLARMKPGAVLLNVARGGLIDPDAVLAALESGRLSAVGLDVFEPEPPGACLADWHPLAMHPRAFVTPHTGFLSRESLMELRTRAARQVADALAGRRPEHLVDPAVWDRR</sequence>
<dbReference type="EC" id="1.1.1.81" evidence="7"/>
<dbReference type="InterPro" id="IPR006139">
    <property type="entry name" value="D-isomer_2_OHA_DH_cat_dom"/>
</dbReference>
<dbReference type="SUPFAM" id="SSF51735">
    <property type="entry name" value="NAD(P)-binding Rossmann-fold domains"/>
    <property type="match status" value="1"/>
</dbReference>
<protein>
    <submittedName>
        <fullName evidence="7">Glyoxylate/hydroxypyruvate reductase B</fullName>
        <ecNumber evidence="7">1.1.1.81</ecNumber>
    </submittedName>
</protein>
<evidence type="ECO:0000313" key="8">
    <source>
        <dbReference type="Proteomes" id="UP000609651"/>
    </source>
</evidence>
<dbReference type="GO" id="GO:0016618">
    <property type="term" value="F:hydroxypyruvate reductase [NAD(P)H] activity"/>
    <property type="evidence" value="ECO:0007669"/>
    <property type="project" value="UniProtKB-EC"/>
</dbReference>
<feature type="domain" description="D-isomer specific 2-hydroxyacid dehydrogenase NAD-binding" evidence="6">
    <location>
        <begin position="115"/>
        <end position="292"/>
    </location>
</feature>
<evidence type="ECO:0000256" key="4">
    <source>
        <dbReference type="RuleBase" id="RU003719"/>
    </source>
</evidence>
<evidence type="ECO:0000256" key="3">
    <source>
        <dbReference type="ARBA" id="ARBA00023027"/>
    </source>
</evidence>
<dbReference type="PROSITE" id="PS00670">
    <property type="entry name" value="D_2_HYDROXYACID_DH_2"/>
    <property type="match status" value="1"/>
</dbReference>
<evidence type="ECO:0000259" key="5">
    <source>
        <dbReference type="Pfam" id="PF00389"/>
    </source>
</evidence>
<reference evidence="7 8" key="1">
    <citation type="journal article" date="2020" name="Syst. Appl. Microbiol.">
        <title>Alienimonas chondri sp. nov., a novel planctomycete isolated from the biofilm of the red alga Chondrus crispus.</title>
        <authorList>
            <person name="Vitorino I."/>
            <person name="Albuquerque L."/>
            <person name="Wiegand S."/>
            <person name="Kallscheuer N."/>
            <person name="da Costa M.S."/>
            <person name="Lobo-da-Cunha A."/>
            <person name="Jogler C."/>
            <person name="Lage O.M."/>
        </authorList>
    </citation>
    <scope>NUCLEOTIDE SEQUENCE [LARGE SCALE GENOMIC DNA]</scope>
    <source>
        <strain evidence="7 8">LzC2</strain>
    </source>
</reference>
<keyword evidence="2 4" id="KW-0560">Oxidoreductase</keyword>
<dbReference type="InterPro" id="IPR050418">
    <property type="entry name" value="D-iso_2-hydroxyacid_DH_PdxB"/>
</dbReference>
<dbReference type="Proteomes" id="UP000609651">
    <property type="component" value="Unassembled WGS sequence"/>
</dbReference>
<dbReference type="Pfam" id="PF00389">
    <property type="entry name" value="2-Hacid_dh"/>
    <property type="match status" value="1"/>
</dbReference>
<dbReference type="EMBL" id="WTPX01000016">
    <property type="protein sequence ID" value="NNJ24776.1"/>
    <property type="molecule type" value="Genomic_DNA"/>
</dbReference>
<comment type="similarity">
    <text evidence="1 4">Belongs to the D-isomer specific 2-hydroxyacid dehydrogenase family.</text>
</comment>
<evidence type="ECO:0000256" key="2">
    <source>
        <dbReference type="ARBA" id="ARBA00023002"/>
    </source>
</evidence>
<evidence type="ECO:0000313" key="7">
    <source>
        <dbReference type="EMBL" id="NNJ24776.1"/>
    </source>
</evidence>
<keyword evidence="8" id="KW-1185">Reference proteome</keyword>
<dbReference type="Gene3D" id="3.40.50.720">
    <property type="entry name" value="NAD(P)-binding Rossmann-like Domain"/>
    <property type="match status" value="2"/>
</dbReference>
<evidence type="ECO:0000256" key="1">
    <source>
        <dbReference type="ARBA" id="ARBA00005854"/>
    </source>
</evidence>
<dbReference type="PANTHER" id="PTHR43761:SF1">
    <property type="entry name" value="D-ISOMER SPECIFIC 2-HYDROXYACID DEHYDROGENASE CATALYTIC DOMAIN-CONTAINING PROTEIN-RELATED"/>
    <property type="match status" value="1"/>
</dbReference>
<comment type="caution">
    <text evidence="7">The sequence shown here is derived from an EMBL/GenBank/DDBJ whole genome shotgun (WGS) entry which is preliminary data.</text>
</comment>
<dbReference type="InterPro" id="IPR006140">
    <property type="entry name" value="D-isomer_DH_NAD-bd"/>
</dbReference>
<dbReference type="PROSITE" id="PS00671">
    <property type="entry name" value="D_2_HYDROXYACID_DH_3"/>
    <property type="match status" value="1"/>
</dbReference>
<feature type="domain" description="D-isomer specific 2-hydroxyacid dehydrogenase catalytic" evidence="5">
    <location>
        <begin position="30"/>
        <end position="323"/>
    </location>
</feature>
<dbReference type="CDD" id="cd05299">
    <property type="entry name" value="CtBP_dh"/>
    <property type="match status" value="1"/>
</dbReference>
<gene>
    <name evidence="7" type="primary">ghrB</name>
    <name evidence="7" type="ORF">LzC2_08360</name>
</gene>
<evidence type="ECO:0000259" key="6">
    <source>
        <dbReference type="Pfam" id="PF02826"/>
    </source>
</evidence>
<dbReference type="RefSeq" id="WP_171184079.1">
    <property type="nucleotide sequence ID" value="NZ_WTPX01000016.1"/>
</dbReference>
<dbReference type="InterPro" id="IPR036291">
    <property type="entry name" value="NAD(P)-bd_dom_sf"/>
</dbReference>
<name>A0ABX1VA46_9PLAN</name>
<dbReference type="InterPro" id="IPR029753">
    <property type="entry name" value="D-isomer_DH_CS"/>
</dbReference>
<dbReference type="Pfam" id="PF02826">
    <property type="entry name" value="2-Hacid_dh_C"/>
    <property type="match status" value="1"/>
</dbReference>
<accession>A0ABX1VA46</accession>